<dbReference type="InterPro" id="IPR001296">
    <property type="entry name" value="Glyco_trans_1"/>
</dbReference>
<dbReference type="PANTHER" id="PTHR45947">
    <property type="entry name" value="SULFOQUINOVOSYL TRANSFERASE SQD2"/>
    <property type="match status" value="1"/>
</dbReference>
<evidence type="ECO:0000313" key="3">
    <source>
        <dbReference type="Proteomes" id="UP000298517"/>
    </source>
</evidence>
<feature type="domain" description="Glycosyl transferase family 1" evidence="1">
    <location>
        <begin position="194"/>
        <end position="340"/>
    </location>
</feature>
<dbReference type="CDD" id="cd03801">
    <property type="entry name" value="GT4_PimA-like"/>
    <property type="match status" value="1"/>
</dbReference>
<dbReference type="Proteomes" id="UP000298517">
    <property type="component" value="Unassembled WGS sequence"/>
</dbReference>
<proteinExistence type="predicted"/>
<dbReference type="PANTHER" id="PTHR45947:SF3">
    <property type="entry name" value="SULFOQUINOVOSYL TRANSFERASE SQD2"/>
    <property type="match status" value="1"/>
</dbReference>
<evidence type="ECO:0000313" key="2">
    <source>
        <dbReference type="EMBL" id="TEW76591.1"/>
    </source>
</evidence>
<dbReference type="AlphaFoldDB" id="A0A4Y8AVR8"/>
<dbReference type="SUPFAM" id="SSF53756">
    <property type="entry name" value="UDP-Glycosyltransferase/glycogen phosphorylase"/>
    <property type="match status" value="1"/>
</dbReference>
<dbReference type="RefSeq" id="WP_134246603.1">
    <property type="nucleotide sequence ID" value="NZ_SNQI01000001.1"/>
</dbReference>
<evidence type="ECO:0000259" key="1">
    <source>
        <dbReference type="Pfam" id="PF00534"/>
    </source>
</evidence>
<comment type="caution">
    <text evidence="2">The sequence shown here is derived from an EMBL/GenBank/DDBJ whole genome shotgun (WGS) entry which is preliminary data.</text>
</comment>
<name>A0A4Y8AVR8_9FLAO</name>
<protein>
    <submittedName>
        <fullName evidence="2">Glycosyltransferase</fullName>
    </submittedName>
</protein>
<organism evidence="2 3">
    <name type="scientific">Gramella jeungdoensis</name>
    <dbReference type="NCBI Taxonomy" id="708091"/>
    <lineage>
        <taxon>Bacteria</taxon>
        <taxon>Pseudomonadati</taxon>
        <taxon>Bacteroidota</taxon>
        <taxon>Flavobacteriia</taxon>
        <taxon>Flavobacteriales</taxon>
        <taxon>Flavobacteriaceae</taxon>
        <taxon>Christiangramia</taxon>
    </lineage>
</organism>
<keyword evidence="3" id="KW-1185">Reference proteome</keyword>
<gene>
    <name evidence="2" type="ORF">E2488_01705</name>
</gene>
<dbReference type="OrthoDB" id="1395864at2"/>
<dbReference type="Gene3D" id="3.40.50.2000">
    <property type="entry name" value="Glycogen Phosphorylase B"/>
    <property type="match status" value="1"/>
</dbReference>
<sequence>MNKLLIISHTEHYKNANGVIVGWGPTVTEINYLSQIFDKIWHAAPLHQNTAPKSSKPYVAGIEYVPLKPSGGKGIQKMSIIRQIPYNLNQISKYAPQATIIQFRAPTGIGVYLLPWLKFINNTDYWVKYAGNWGAKALPLGNRLQRWWLKNMLSLNTKVTVNGFWASNKRNIISFENPCLTEDDRALGKQLITSKKPTKPYNYCFVGGLNNNKGVALIIDAFCKIKHSNIGTLHIVGDGILRTQLELKATKIQTPIIFHGFLNKAAIVEIYKACHFILLPSKSEGFPKVIGEAMNFGCIPIVSNVSCIGQYIQNEKNGFLIKPLSEENIMNALQQSLSISKIDFKNYIEHNYKKAENFTFNHYLERIQKEIVG</sequence>
<dbReference type="Pfam" id="PF00534">
    <property type="entry name" value="Glycos_transf_1"/>
    <property type="match status" value="1"/>
</dbReference>
<dbReference type="EMBL" id="SNQI01000001">
    <property type="protein sequence ID" value="TEW76591.1"/>
    <property type="molecule type" value="Genomic_DNA"/>
</dbReference>
<dbReference type="InterPro" id="IPR050194">
    <property type="entry name" value="Glycosyltransferase_grp1"/>
</dbReference>
<keyword evidence="2" id="KW-0808">Transferase</keyword>
<dbReference type="GO" id="GO:0016757">
    <property type="term" value="F:glycosyltransferase activity"/>
    <property type="evidence" value="ECO:0007669"/>
    <property type="project" value="InterPro"/>
</dbReference>
<accession>A0A4Y8AVR8</accession>
<reference evidence="2 3" key="1">
    <citation type="journal article" date="2011" name="J. Microbiol.">
        <title>Gramella jeungdoensis sp. nov., isolated from a solar saltern in Korea.</title>
        <authorList>
            <person name="Joung Y."/>
            <person name="Kim H."/>
            <person name="Jang T."/>
            <person name="Ahn T.S."/>
            <person name="Joh K."/>
        </authorList>
    </citation>
    <scope>NUCLEOTIDE SEQUENCE [LARGE SCALE GENOMIC DNA]</scope>
    <source>
        <strain evidence="2 3">KCTC 23123</strain>
    </source>
</reference>